<dbReference type="Proteomes" id="UP001634394">
    <property type="component" value="Unassembled WGS sequence"/>
</dbReference>
<accession>A0ABD3XF88</accession>
<dbReference type="AlphaFoldDB" id="A0ABD3XF88"/>
<feature type="region of interest" description="Disordered" evidence="1">
    <location>
        <begin position="16"/>
        <end position="38"/>
    </location>
</feature>
<gene>
    <name evidence="2" type="ORF">ACJMK2_025023</name>
</gene>
<evidence type="ECO:0000313" key="2">
    <source>
        <dbReference type="EMBL" id="KAL3884924.1"/>
    </source>
</evidence>
<keyword evidence="3" id="KW-1185">Reference proteome</keyword>
<name>A0ABD3XF88_SINWO</name>
<sequence length="98" mass="11129">MERIPTFFHTCLKMPNVPKEKKKETPHRQPLNKKAGGVPATGVNPFWNEFANKLNKYCGSSGTGVMCCSRYQKVKNLFPVGVAQEIQRHFLLYKGDTD</sequence>
<organism evidence="2 3">
    <name type="scientific">Sinanodonta woodiana</name>
    <name type="common">Chinese pond mussel</name>
    <name type="synonym">Anodonta woodiana</name>
    <dbReference type="NCBI Taxonomy" id="1069815"/>
    <lineage>
        <taxon>Eukaryota</taxon>
        <taxon>Metazoa</taxon>
        <taxon>Spiralia</taxon>
        <taxon>Lophotrochozoa</taxon>
        <taxon>Mollusca</taxon>
        <taxon>Bivalvia</taxon>
        <taxon>Autobranchia</taxon>
        <taxon>Heteroconchia</taxon>
        <taxon>Palaeoheterodonta</taxon>
        <taxon>Unionida</taxon>
        <taxon>Unionoidea</taxon>
        <taxon>Unionidae</taxon>
        <taxon>Unioninae</taxon>
        <taxon>Sinanodonta</taxon>
    </lineage>
</organism>
<reference evidence="2 3" key="1">
    <citation type="submission" date="2024-11" db="EMBL/GenBank/DDBJ databases">
        <title>Chromosome-level genome assembly of the freshwater bivalve Anodonta woodiana.</title>
        <authorList>
            <person name="Chen X."/>
        </authorList>
    </citation>
    <scope>NUCLEOTIDE SEQUENCE [LARGE SCALE GENOMIC DNA]</scope>
    <source>
        <strain evidence="2">MN2024</strain>
        <tissue evidence="2">Gills</tissue>
    </source>
</reference>
<evidence type="ECO:0000313" key="3">
    <source>
        <dbReference type="Proteomes" id="UP001634394"/>
    </source>
</evidence>
<comment type="caution">
    <text evidence="2">The sequence shown here is derived from an EMBL/GenBank/DDBJ whole genome shotgun (WGS) entry which is preliminary data.</text>
</comment>
<dbReference type="EMBL" id="JBJQND010000002">
    <property type="protein sequence ID" value="KAL3884924.1"/>
    <property type="molecule type" value="Genomic_DNA"/>
</dbReference>
<evidence type="ECO:0000256" key="1">
    <source>
        <dbReference type="SAM" id="MobiDB-lite"/>
    </source>
</evidence>
<proteinExistence type="predicted"/>
<protein>
    <submittedName>
        <fullName evidence="2">Uncharacterized protein</fullName>
    </submittedName>
</protein>
<feature type="compositionally biased region" description="Basic and acidic residues" evidence="1">
    <location>
        <begin position="18"/>
        <end position="27"/>
    </location>
</feature>